<dbReference type="AlphaFoldDB" id="A0A0J1K6J3"/>
<reference evidence="1 2" key="1">
    <citation type="submission" date="2015-05" db="EMBL/GenBank/DDBJ databases">
        <title>Photobacterium galathea sp. nov.</title>
        <authorList>
            <person name="Machado H."/>
            <person name="Gram L."/>
        </authorList>
    </citation>
    <scope>NUCLEOTIDE SEQUENCE [LARGE SCALE GENOMIC DNA]</scope>
    <source>
        <strain evidence="1 2">DSM 22954</strain>
    </source>
</reference>
<proteinExistence type="predicted"/>
<organism evidence="1 2">
    <name type="scientific">Photobacterium ganghwense</name>
    <dbReference type="NCBI Taxonomy" id="320778"/>
    <lineage>
        <taxon>Bacteria</taxon>
        <taxon>Pseudomonadati</taxon>
        <taxon>Pseudomonadota</taxon>
        <taxon>Gammaproteobacteria</taxon>
        <taxon>Vibrionales</taxon>
        <taxon>Vibrionaceae</taxon>
        <taxon>Photobacterium</taxon>
    </lineage>
</organism>
<dbReference type="PATRIC" id="fig|320778.3.peg.2161"/>
<protein>
    <submittedName>
        <fullName evidence="1">Uncharacterized protein</fullName>
    </submittedName>
</protein>
<dbReference type="EMBL" id="LDOU01000007">
    <property type="protein sequence ID" value="KLV09972.1"/>
    <property type="molecule type" value="Genomic_DNA"/>
</dbReference>
<accession>A0A0J1K6J3</accession>
<name>A0A0J1K6J3_9GAMM</name>
<evidence type="ECO:0000313" key="1">
    <source>
        <dbReference type="EMBL" id="KLV09972.1"/>
    </source>
</evidence>
<dbReference type="Proteomes" id="UP000035909">
    <property type="component" value="Unassembled WGS sequence"/>
</dbReference>
<gene>
    <name evidence="1" type="ORF">ABT57_09900</name>
</gene>
<comment type="caution">
    <text evidence="1">The sequence shown here is derived from an EMBL/GenBank/DDBJ whole genome shotgun (WGS) entry which is preliminary data.</text>
</comment>
<keyword evidence="2" id="KW-1185">Reference proteome</keyword>
<evidence type="ECO:0000313" key="2">
    <source>
        <dbReference type="Proteomes" id="UP000035909"/>
    </source>
</evidence>
<sequence length="117" mass="13352">MIAVGMSVFSAVFPVHAAQKLDYVSAVTTPGTGRLVTMDDYWLLAFSDTYDIRLPEHVSNGENLQIRIREDGQWHTENFRVQAISIHHDLCRLHSQHPSRDGRFPTDAIYVQPCQQE</sequence>